<comment type="caution">
    <text evidence="2">The sequence shown here is derived from an EMBL/GenBank/DDBJ whole genome shotgun (WGS) entry which is preliminary data.</text>
</comment>
<gene>
    <name evidence="2" type="ORF">SKAU_G00144180</name>
</gene>
<protein>
    <submittedName>
        <fullName evidence="2">Uncharacterized protein</fullName>
    </submittedName>
</protein>
<dbReference type="Proteomes" id="UP001152622">
    <property type="component" value="Chromosome 4"/>
</dbReference>
<reference evidence="2" key="1">
    <citation type="journal article" date="2023" name="Science">
        <title>Genome structures resolve the early diversification of teleost fishes.</title>
        <authorList>
            <person name="Parey E."/>
            <person name="Louis A."/>
            <person name="Montfort J."/>
            <person name="Bouchez O."/>
            <person name="Roques C."/>
            <person name="Iampietro C."/>
            <person name="Lluch J."/>
            <person name="Castinel A."/>
            <person name="Donnadieu C."/>
            <person name="Desvignes T."/>
            <person name="Floi Bucao C."/>
            <person name="Jouanno E."/>
            <person name="Wen M."/>
            <person name="Mejri S."/>
            <person name="Dirks R."/>
            <person name="Jansen H."/>
            <person name="Henkel C."/>
            <person name="Chen W.J."/>
            <person name="Zahm M."/>
            <person name="Cabau C."/>
            <person name="Klopp C."/>
            <person name="Thompson A.W."/>
            <person name="Robinson-Rechavi M."/>
            <person name="Braasch I."/>
            <person name="Lecointre G."/>
            <person name="Bobe J."/>
            <person name="Postlethwait J.H."/>
            <person name="Berthelot C."/>
            <person name="Roest Crollius H."/>
            <person name="Guiguen Y."/>
        </authorList>
    </citation>
    <scope>NUCLEOTIDE SEQUENCE</scope>
    <source>
        <strain evidence="2">WJC10195</strain>
    </source>
</reference>
<sequence>MFHTEIDRAVALCRPRSCMGFRARGLINSKSGSARAETSRPGKFTITVITFLQQVLSPSSQHRDCHAGPCCAADRIASRSDGGKRKDKTSGLYDDDEALAKRQNGKPGISPDARGKYATGAHGAELAEAGRAGMFSRACAAGPVTSDVERVTLKVRKRSRTSGVGARGAAPSGAGD</sequence>
<evidence type="ECO:0000256" key="1">
    <source>
        <dbReference type="SAM" id="MobiDB-lite"/>
    </source>
</evidence>
<name>A0A9Q1FSZ4_SYNKA</name>
<evidence type="ECO:0000313" key="3">
    <source>
        <dbReference type="Proteomes" id="UP001152622"/>
    </source>
</evidence>
<evidence type="ECO:0000313" key="2">
    <source>
        <dbReference type="EMBL" id="KAJ8365587.1"/>
    </source>
</evidence>
<dbReference type="AlphaFoldDB" id="A0A9Q1FSZ4"/>
<proteinExistence type="predicted"/>
<organism evidence="2 3">
    <name type="scientific">Synaphobranchus kaupii</name>
    <name type="common">Kaup's arrowtooth eel</name>
    <dbReference type="NCBI Taxonomy" id="118154"/>
    <lineage>
        <taxon>Eukaryota</taxon>
        <taxon>Metazoa</taxon>
        <taxon>Chordata</taxon>
        <taxon>Craniata</taxon>
        <taxon>Vertebrata</taxon>
        <taxon>Euteleostomi</taxon>
        <taxon>Actinopterygii</taxon>
        <taxon>Neopterygii</taxon>
        <taxon>Teleostei</taxon>
        <taxon>Anguilliformes</taxon>
        <taxon>Synaphobranchidae</taxon>
        <taxon>Synaphobranchus</taxon>
    </lineage>
</organism>
<accession>A0A9Q1FSZ4</accession>
<feature type="region of interest" description="Disordered" evidence="1">
    <location>
        <begin position="151"/>
        <end position="176"/>
    </location>
</feature>
<dbReference type="EMBL" id="JAINUF010000004">
    <property type="protein sequence ID" value="KAJ8365587.1"/>
    <property type="molecule type" value="Genomic_DNA"/>
</dbReference>
<keyword evidence="3" id="KW-1185">Reference proteome</keyword>
<feature type="region of interest" description="Disordered" evidence="1">
    <location>
        <begin position="75"/>
        <end position="117"/>
    </location>
</feature>